<evidence type="ECO:0000256" key="8">
    <source>
        <dbReference type="PROSITE-ProRule" id="PRU00169"/>
    </source>
</evidence>
<evidence type="ECO:0000256" key="9">
    <source>
        <dbReference type="PROSITE-ProRule" id="PRU01091"/>
    </source>
</evidence>
<keyword evidence="4" id="KW-0805">Transcription regulation</keyword>
<reference evidence="12" key="1">
    <citation type="submission" date="2021-03" db="EMBL/GenBank/DDBJ databases">
        <title>Taxonomic study of Clostridium polyendosporum from meadow-gley soil under rice.</title>
        <authorList>
            <person name="Kobayashi H."/>
            <person name="Tanizawa Y."/>
            <person name="Yagura M."/>
        </authorList>
    </citation>
    <scope>NUCLEOTIDE SEQUENCE</scope>
    <source>
        <strain evidence="12">JCM 30710</strain>
    </source>
</reference>
<dbReference type="InterPro" id="IPR011006">
    <property type="entry name" value="CheY-like_superfamily"/>
</dbReference>
<dbReference type="Proteomes" id="UP000679179">
    <property type="component" value="Unassembled WGS sequence"/>
</dbReference>
<evidence type="ECO:0000313" key="12">
    <source>
        <dbReference type="EMBL" id="GIM28048.1"/>
    </source>
</evidence>
<dbReference type="FunFam" id="3.40.50.2300:FF:000001">
    <property type="entry name" value="DNA-binding response regulator PhoB"/>
    <property type="match status" value="1"/>
</dbReference>
<keyword evidence="3" id="KW-0902">Two-component regulatory system</keyword>
<dbReference type="InterPro" id="IPR036388">
    <property type="entry name" value="WH-like_DNA-bd_sf"/>
</dbReference>
<dbReference type="GO" id="GO:0032993">
    <property type="term" value="C:protein-DNA complex"/>
    <property type="evidence" value="ECO:0007669"/>
    <property type="project" value="TreeGrafter"/>
</dbReference>
<sequence>MENNKKILVVDDEIKIAEVIKAYLEREGYVVCTAYNGCDAIRLFKESHPSLIILDLMLPDISGEEICRLIRVNSNVPIIMLTAKVQEEDILNGFGLGSDDYVTKPFSPKQLVARVNAVIKRAEGSSLVVNQDIISVNDGDLIIDIVKHEVRKKGEVIYLTPTEFKLLLVFVKNQNRAFTRAELIDKSMNEYLDVYDRVIDSHIKNLRQKIEDNSKEPRYILTVHGIGYKFGGE</sequence>
<keyword evidence="6" id="KW-0804">Transcription</keyword>
<dbReference type="RefSeq" id="WP_212902787.1">
    <property type="nucleotide sequence ID" value="NZ_BOPZ01000004.1"/>
</dbReference>
<dbReference type="GO" id="GO:0000156">
    <property type="term" value="F:phosphorelay response regulator activity"/>
    <property type="evidence" value="ECO:0007669"/>
    <property type="project" value="TreeGrafter"/>
</dbReference>
<keyword evidence="2 8" id="KW-0597">Phosphoprotein</keyword>
<dbReference type="Gene3D" id="3.40.50.2300">
    <property type="match status" value="1"/>
</dbReference>
<feature type="domain" description="Response regulatory" evidence="10">
    <location>
        <begin position="6"/>
        <end position="119"/>
    </location>
</feature>
<accession>A0A919RYS7</accession>
<feature type="domain" description="OmpR/PhoB-type" evidence="11">
    <location>
        <begin position="131"/>
        <end position="232"/>
    </location>
</feature>
<dbReference type="InterPro" id="IPR039420">
    <property type="entry name" value="WalR-like"/>
</dbReference>
<evidence type="ECO:0000313" key="13">
    <source>
        <dbReference type="Proteomes" id="UP000679179"/>
    </source>
</evidence>
<dbReference type="SUPFAM" id="SSF46894">
    <property type="entry name" value="C-terminal effector domain of the bipartite response regulators"/>
    <property type="match status" value="1"/>
</dbReference>
<evidence type="ECO:0000256" key="4">
    <source>
        <dbReference type="ARBA" id="ARBA00023015"/>
    </source>
</evidence>
<dbReference type="GO" id="GO:0005829">
    <property type="term" value="C:cytosol"/>
    <property type="evidence" value="ECO:0007669"/>
    <property type="project" value="TreeGrafter"/>
</dbReference>
<dbReference type="GO" id="GO:0006355">
    <property type="term" value="P:regulation of DNA-templated transcription"/>
    <property type="evidence" value="ECO:0007669"/>
    <property type="project" value="InterPro"/>
</dbReference>
<comment type="caution">
    <text evidence="12">The sequence shown here is derived from an EMBL/GenBank/DDBJ whole genome shotgun (WGS) entry which is preliminary data.</text>
</comment>
<dbReference type="PANTHER" id="PTHR48111">
    <property type="entry name" value="REGULATOR OF RPOS"/>
    <property type="match status" value="1"/>
</dbReference>
<dbReference type="InterPro" id="IPR001867">
    <property type="entry name" value="OmpR/PhoB-type_DNA-bd"/>
</dbReference>
<dbReference type="EMBL" id="BOPZ01000004">
    <property type="protein sequence ID" value="GIM28048.1"/>
    <property type="molecule type" value="Genomic_DNA"/>
</dbReference>
<organism evidence="12 13">
    <name type="scientific">Clostridium polyendosporum</name>
    <dbReference type="NCBI Taxonomy" id="69208"/>
    <lineage>
        <taxon>Bacteria</taxon>
        <taxon>Bacillati</taxon>
        <taxon>Bacillota</taxon>
        <taxon>Clostridia</taxon>
        <taxon>Eubacteriales</taxon>
        <taxon>Clostridiaceae</taxon>
        <taxon>Clostridium</taxon>
    </lineage>
</organism>
<dbReference type="SMART" id="SM00862">
    <property type="entry name" value="Trans_reg_C"/>
    <property type="match status" value="1"/>
</dbReference>
<dbReference type="CDD" id="cd17574">
    <property type="entry name" value="REC_OmpR"/>
    <property type="match status" value="1"/>
</dbReference>
<dbReference type="PANTHER" id="PTHR48111:SF73">
    <property type="entry name" value="ALKALINE PHOSPHATASE SYNTHESIS TRANSCRIPTIONAL REGULATORY PROTEIN PHOP"/>
    <property type="match status" value="1"/>
</dbReference>
<evidence type="ECO:0000259" key="11">
    <source>
        <dbReference type="PROSITE" id="PS51755"/>
    </source>
</evidence>
<dbReference type="SMART" id="SM00448">
    <property type="entry name" value="REC"/>
    <property type="match status" value="1"/>
</dbReference>
<proteinExistence type="predicted"/>
<dbReference type="AlphaFoldDB" id="A0A919RYS7"/>
<dbReference type="PROSITE" id="PS51755">
    <property type="entry name" value="OMPR_PHOB"/>
    <property type="match status" value="1"/>
</dbReference>
<dbReference type="Gene3D" id="1.10.10.10">
    <property type="entry name" value="Winged helix-like DNA-binding domain superfamily/Winged helix DNA-binding domain"/>
    <property type="match status" value="1"/>
</dbReference>
<protein>
    <recommendedName>
        <fullName evidence="1">Stage 0 sporulation protein A homolog</fullName>
    </recommendedName>
</protein>
<dbReference type="Pfam" id="PF00072">
    <property type="entry name" value="Response_reg"/>
    <property type="match status" value="1"/>
</dbReference>
<feature type="DNA-binding region" description="OmpR/PhoB-type" evidence="9">
    <location>
        <begin position="131"/>
        <end position="232"/>
    </location>
</feature>
<dbReference type="Gene3D" id="6.10.250.690">
    <property type="match status" value="1"/>
</dbReference>
<evidence type="ECO:0000256" key="1">
    <source>
        <dbReference type="ARBA" id="ARBA00018672"/>
    </source>
</evidence>
<evidence type="ECO:0000256" key="2">
    <source>
        <dbReference type="ARBA" id="ARBA00022553"/>
    </source>
</evidence>
<evidence type="ECO:0000256" key="3">
    <source>
        <dbReference type="ARBA" id="ARBA00023012"/>
    </source>
</evidence>
<dbReference type="InterPro" id="IPR001789">
    <property type="entry name" value="Sig_transdc_resp-reg_receiver"/>
</dbReference>
<dbReference type="GO" id="GO:0000976">
    <property type="term" value="F:transcription cis-regulatory region binding"/>
    <property type="evidence" value="ECO:0007669"/>
    <property type="project" value="TreeGrafter"/>
</dbReference>
<keyword evidence="5 9" id="KW-0238">DNA-binding</keyword>
<gene>
    <name evidence="12" type="ORF">CPJCM30710_07140</name>
</gene>
<dbReference type="Pfam" id="PF00486">
    <property type="entry name" value="Trans_reg_C"/>
    <property type="match status" value="1"/>
</dbReference>
<keyword evidence="13" id="KW-1185">Reference proteome</keyword>
<evidence type="ECO:0000256" key="6">
    <source>
        <dbReference type="ARBA" id="ARBA00023163"/>
    </source>
</evidence>
<evidence type="ECO:0000256" key="5">
    <source>
        <dbReference type="ARBA" id="ARBA00023125"/>
    </source>
</evidence>
<dbReference type="PROSITE" id="PS50110">
    <property type="entry name" value="RESPONSE_REGULATORY"/>
    <property type="match status" value="1"/>
</dbReference>
<evidence type="ECO:0000256" key="7">
    <source>
        <dbReference type="ARBA" id="ARBA00024867"/>
    </source>
</evidence>
<evidence type="ECO:0000259" key="10">
    <source>
        <dbReference type="PROSITE" id="PS50110"/>
    </source>
</evidence>
<dbReference type="CDD" id="cd00383">
    <property type="entry name" value="trans_reg_C"/>
    <property type="match status" value="1"/>
</dbReference>
<feature type="modified residue" description="4-aspartylphosphate" evidence="8">
    <location>
        <position position="55"/>
    </location>
</feature>
<comment type="function">
    <text evidence="7">May play the central regulatory role in sporulation. It may be an element of the effector pathway responsible for the activation of sporulation genes in response to nutritional stress. Spo0A may act in concert with spo0H (a sigma factor) to control the expression of some genes that are critical to the sporulation process.</text>
</comment>
<dbReference type="SUPFAM" id="SSF52172">
    <property type="entry name" value="CheY-like"/>
    <property type="match status" value="1"/>
</dbReference>
<name>A0A919RYS7_9CLOT</name>
<dbReference type="InterPro" id="IPR016032">
    <property type="entry name" value="Sig_transdc_resp-reg_C-effctor"/>
</dbReference>